<reference evidence="2" key="1">
    <citation type="journal article" date="2023" name="Nat. Plants">
        <title>Single-cell RNA sequencing provides a high-resolution roadmap for understanding the multicellular compartmentation of specialized metabolism.</title>
        <authorList>
            <person name="Sun S."/>
            <person name="Shen X."/>
            <person name="Li Y."/>
            <person name="Li Y."/>
            <person name="Wang S."/>
            <person name="Li R."/>
            <person name="Zhang H."/>
            <person name="Shen G."/>
            <person name="Guo B."/>
            <person name="Wei J."/>
            <person name="Xu J."/>
            <person name="St-Pierre B."/>
            <person name="Chen S."/>
            <person name="Sun C."/>
        </authorList>
    </citation>
    <scope>NUCLEOTIDE SEQUENCE [LARGE SCALE GENOMIC DNA]</scope>
</reference>
<dbReference type="Proteomes" id="UP001060085">
    <property type="component" value="Linkage Group LG06"/>
</dbReference>
<dbReference type="EMBL" id="CM044706">
    <property type="protein sequence ID" value="KAI5660228.1"/>
    <property type="molecule type" value="Genomic_DNA"/>
</dbReference>
<gene>
    <name evidence="1" type="ORF">M9H77_29021</name>
</gene>
<organism evidence="1 2">
    <name type="scientific">Catharanthus roseus</name>
    <name type="common">Madagascar periwinkle</name>
    <name type="synonym">Vinca rosea</name>
    <dbReference type="NCBI Taxonomy" id="4058"/>
    <lineage>
        <taxon>Eukaryota</taxon>
        <taxon>Viridiplantae</taxon>
        <taxon>Streptophyta</taxon>
        <taxon>Embryophyta</taxon>
        <taxon>Tracheophyta</taxon>
        <taxon>Spermatophyta</taxon>
        <taxon>Magnoliopsida</taxon>
        <taxon>eudicotyledons</taxon>
        <taxon>Gunneridae</taxon>
        <taxon>Pentapetalae</taxon>
        <taxon>asterids</taxon>
        <taxon>lamiids</taxon>
        <taxon>Gentianales</taxon>
        <taxon>Apocynaceae</taxon>
        <taxon>Rauvolfioideae</taxon>
        <taxon>Vinceae</taxon>
        <taxon>Catharanthinae</taxon>
        <taxon>Catharanthus</taxon>
    </lineage>
</organism>
<evidence type="ECO:0000313" key="2">
    <source>
        <dbReference type="Proteomes" id="UP001060085"/>
    </source>
</evidence>
<protein>
    <submittedName>
        <fullName evidence="1">Uncharacterized protein</fullName>
    </submittedName>
</protein>
<sequence length="313" mass="35919">MKMPEIKYGGHTLKSHGRKLARKHLHDWLILLLLAAIDDGLNIIEPFHRYVGQEMMVDLKYPFKVADTIPMWAVRIIAVVLPFIIFLIYYLRKRDVYDLHHATLGVLYSVLVTTVITDSIKVAVGRPRPNFFWRCFPDGVAVFNPQNGDVLCSGNEKIIKEGYKSFPSGHTSWSFAGLGFLSWYLCGKLKAFDQRGHIAKLLIFLLPYLFAALIGISRVDDYWHHWTDVFAGALIGSAVSSMCYLHFFPFPNSIYGWATHTFLRMLEENRAQSSSMEIDTEYLPFNRGHSESNNDQDDDTIQDLEAMVNSKRY</sequence>
<evidence type="ECO:0000313" key="1">
    <source>
        <dbReference type="EMBL" id="KAI5660228.1"/>
    </source>
</evidence>
<accession>A0ACC0AJR1</accession>
<name>A0ACC0AJR1_CATRO</name>
<comment type="caution">
    <text evidence="1">The sequence shown here is derived from an EMBL/GenBank/DDBJ whole genome shotgun (WGS) entry which is preliminary data.</text>
</comment>
<proteinExistence type="predicted"/>
<keyword evidence="2" id="KW-1185">Reference proteome</keyword>